<sequence>MSGSPTTRWLFSPTLISSASRSTQSSGISEASTQTVSLKPTTDDNGNLETAEEYAARLINVFNTKKLLREVCKKLELQSSHNENLEGLKLKIVKKWYPDWLPPPPLSSKAARKPRTVKRLVNASSASSLGSTQSIPAPGLSPQPLQNPSTDSTPVRSKSNSRKQKRNSNAVESSPGSEYADVDEERLLQDLSGNVELTNEDFHAVLGVSRDDSDSEDDEDGADDNGYTDDEDCDDESDHERYRKRVRINADTAFQGHRRLGGKQAQAQIVRSFNKFLDESLFAGKILDRIVDEHSLLLFIDWTFDRPKLSSRGIELPGTHVGAGQIRKMFFGALRIRKSQEAENPHLSLTRPAVTVRVYDLLKTRISQAWERLRNGSIDNMDMPDIVSNTFLDKISDEQMNDVNWAFLKHRETRRAIVGHAAWTCQNASGNRGDDLRALRLRELQPWDTVHPTQGIPMNGMVGLQGEQKVKKHSMVSVNNPVYTAFINHRDPEWCPMVSLALLMHWLFDVYDIITKQKIDWTVNKSWGLIRLIFGDDPTVTYNPHNLYNLFSHTFKSVGLESRMKLHLPRHMLGYRQQNMGVDPSQTAKLGWNRQGVYQDIYAPSIPKTAVLAAHGFRDYEEYSMPWRQVHVPDQFLRLVMPMAEGILAEGTAAMYQELPESSIFKLPALSDPVIRNWMSTTFKTEYTILKAQAGSNIDLSRIQDAVIRESITGTNSRISQMTTQLTALSSILDRRTAHFSPTKGMGWSTETYYNRYSSALPGSSSSPAAVYLPLPELPSLTLAPSTPYNPYLSLPTPDTSISPSSDPSLTQLHQSPTSSSLPLAVVASPHLNSTTTPMYSSPTSSSLPLSVVTSPHLNSTATPICSSPTLTPAPNPPKLSTLTPARNQSTGNLELVLPDLPAFLKPGQSGEVFPAIFGQQVVLWSDVLEAIKRPEHVWDKWGTRGLDQYKTVWGIWEAYNKGEKVFNDEGQPIKKRKSWERFREIPTWIENRLKDGMTLEVVVSNLERMRTDAVQGKGKGKMSLNMLSKHIHKLNSTEAARKNAEAALVTPTSTTPPGSPSRPSDAPYANNTLDGSLIEPKKKKPRERPVFVRPRAKKYKPHVAK</sequence>
<dbReference type="Pfam" id="PF16787">
    <property type="entry name" value="NDC10_II"/>
    <property type="match status" value="1"/>
</dbReference>
<feature type="compositionally biased region" description="Polar residues" evidence="1">
    <location>
        <begin position="812"/>
        <end position="821"/>
    </location>
</feature>
<evidence type="ECO:0000313" key="3">
    <source>
        <dbReference type="EMBL" id="KAF5373795.1"/>
    </source>
</evidence>
<feature type="compositionally biased region" description="Acidic residues" evidence="1">
    <location>
        <begin position="213"/>
        <end position="237"/>
    </location>
</feature>
<feature type="compositionally biased region" description="Low complexity" evidence="1">
    <location>
        <begin position="124"/>
        <end position="134"/>
    </location>
</feature>
<organism evidence="3 4">
    <name type="scientific">Tetrapyrgos nigripes</name>
    <dbReference type="NCBI Taxonomy" id="182062"/>
    <lineage>
        <taxon>Eukaryota</taxon>
        <taxon>Fungi</taxon>
        <taxon>Dikarya</taxon>
        <taxon>Basidiomycota</taxon>
        <taxon>Agaricomycotina</taxon>
        <taxon>Agaricomycetes</taxon>
        <taxon>Agaricomycetidae</taxon>
        <taxon>Agaricales</taxon>
        <taxon>Marasmiineae</taxon>
        <taxon>Marasmiaceae</taxon>
        <taxon>Tetrapyrgos</taxon>
    </lineage>
</organism>
<dbReference type="Proteomes" id="UP000559256">
    <property type="component" value="Unassembled WGS sequence"/>
</dbReference>
<name>A0A8H5GZF8_9AGAR</name>
<dbReference type="Gene3D" id="1.10.443.20">
    <property type="entry name" value="Centromere DNA-binding protein complex CBF3 subunit, domain 2"/>
    <property type="match status" value="1"/>
</dbReference>
<dbReference type="InterPro" id="IPR031872">
    <property type="entry name" value="NDC10_II"/>
</dbReference>
<feature type="region of interest" description="Disordered" evidence="1">
    <location>
        <begin position="103"/>
        <end position="183"/>
    </location>
</feature>
<dbReference type="EMBL" id="JAACJM010000003">
    <property type="protein sequence ID" value="KAF5373795.1"/>
    <property type="molecule type" value="Genomic_DNA"/>
</dbReference>
<protein>
    <recommendedName>
        <fullName evidence="2">Ndc10 domain-containing protein</fullName>
    </recommendedName>
</protein>
<gene>
    <name evidence="3" type="ORF">D9758_000952</name>
</gene>
<feature type="compositionally biased region" description="Basic residues" evidence="1">
    <location>
        <begin position="1095"/>
        <end position="1106"/>
    </location>
</feature>
<dbReference type="PANTHER" id="PTHR24216:SF65">
    <property type="entry name" value="PAXILLIN-LIKE PROTEIN 1"/>
    <property type="match status" value="1"/>
</dbReference>
<feature type="region of interest" description="Disordered" evidence="1">
    <location>
        <begin position="21"/>
        <end position="46"/>
    </location>
</feature>
<feature type="region of interest" description="Disordered" evidence="1">
    <location>
        <begin position="1048"/>
        <end position="1106"/>
    </location>
</feature>
<feature type="compositionally biased region" description="Polar residues" evidence="1">
    <location>
        <begin position="143"/>
        <end position="155"/>
    </location>
</feature>
<feature type="compositionally biased region" description="Low complexity" evidence="1">
    <location>
        <begin position="1051"/>
        <end position="1065"/>
    </location>
</feature>
<proteinExistence type="predicted"/>
<evidence type="ECO:0000256" key="1">
    <source>
        <dbReference type="SAM" id="MobiDB-lite"/>
    </source>
</evidence>
<dbReference type="OrthoDB" id="2675946at2759"/>
<dbReference type="AlphaFoldDB" id="A0A8H5GZF8"/>
<feature type="region of interest" description="Disordered" evidence="1">
    <location>
        <begin position="795"/>
        <end position="821"/>
    </location>
</feature>
<reference evidence="3 4" key="1">
    <citation type="journal article" date="2020" name="ISME J.">
        <title>Uncovering the hidden diversity of litter-decomposition mechanisms in mushroom-forming fungi.</title>
        <authorList>
            <person name="Floudas D."/>
            <person name="Bentzer J."/>
            <person name="Ahren D."/>
            <person name="Johansson T."/>
            <person name="Persson P."/>
            <person name="Tunlid A."/>
        </authorList>
    </citation>
    <scope>NUCLEOTIDE SEQUENCE [LARGE SCALE GENOMIC DNA]</scope>
    <source>
        <strain evidence="3 4">CBS 291.85</strain>
    </source>
</reference>
<comment type="caution">
    <text evidence="3">The sequence shown here is derived from an EMBL/GenBank/DDBJ whole genome shotgun (WGS) entry which is preliminary data.</text>
</comment>
<feature type="domain" description="Ndc10" evidence="2">
    <location>
        <begin position="427"/>
        <end position="649"/>
    </location>
</feature>
<dbReference type="PANTHER" id="PTHR24216">
    <property type="entry name" value="PAXILLIN-RELATED"/>
    <property type="match status" value="1"/>
</dbReference>
<evidence type="ECO:0000259" key="2">
    <source>
        <dbReference type="Pfam" id="PF16787"/>
    </source>
</evidence>
<accession>A0A8H5GZF8</accession>
<dbReference type="InterPro" id="IPR038279">
    <property type="entry name" value="Ndc10_dom2_sf"/>
</dbReference>
<keyword evidence="4" id="KW-1185">Reference proteome</keyword>
<feature type="compositionally biased region" description="Low complexity" evidence="1">
    <location>
        <begin position="795"/>
        <end position="811"/>
    </location>
</feature>
<evidence type="ECO:0000313" key="4">
    <source>
        <dbReference type="Proteomes" id="UP000559256"/>
    </source>
</evidence>
<dbReference type="GO" id="GO:0003677">
    <property type="term" value="F:DNA binding"/>
    <property type="evidence" value="ECO:0007669"/>
    <property type="project" value="InterPro"/>
</dbReference>
<feature type="region of interest" description="Disordered" evidence="1">
    <location>
        <begin position="206"/>
        <end position="242"/>
    </location>
</feature>